<evidence type="ECO:0000313" key="11">
    <source>
        <dbReference type="Proteomes" id="UP000295788"/>
    </source>
</evidence>
<sequence>MKQKVLFILLAIVLSFSFIPIQNASATGQSTPIKVDVRTLVKPSIVTATLKGNSYLYSSQSTRSKKLQYLKKGEKVEVIKDKAYRWYYIKTSKGKVGWIPGQLLSIPKDPPTNTQRLSKEQMEEFIKVKGFQSKTNYLIWVDIDRQLTNIFVKQNGRWVLQKSILSATGKNVSPTIRGIFLLKRDRGTSFYSNTFKSGGRYWTRIEGSYLFHSISTDKNLRVKDNTLGKRASSGCIRLPINDAYYIYKYIPANTTVWIN</sequence>
<name>A0A4R3K7R2_9BACI</name>
<evidence type="ECO:0000259" key="8">
    <source>
        <dbReference type="PROSITE" id="PS51781"/>
    </source>
</evidence>
<keyword evidence="5 6" id="KW-0961">Cell wall biogenesis/degradation</keyword>
<evidence type="ECO:0000259" key="9">
    <source>
        <dbReference type="PROSITE" id="PS52029"/>
    </source>
</evidence>
<dbReference type="PANTHER" id="PTHR30582:SF2">
    <property type="entry name" value="L,D-TRANSPEPTIDASE YCIB-RELATED"/>
    <property type="match status" value="1"/>
</dbReference>
<dbReference type="Pfam" id="PF08239">
    <property type="entry name" value="SH3_3"/>
    <property type="match status" value="1"/>
</dbReference>
<dbReference type="InterPro" id="IPR003646">
    <property type="entry name" value="SH3-like_bac-type"/>
</dbReference>
<dbReference type="GO" id="GO:0016740">
    <property type="term" value="F:transferase activity"/>
    <property type="evidence" value="ECO:0007669"/>
    <property type="project" value="UniProtKB-KW"/>
</dbReference>
<evidence type="ECO:0000256" key="1">
    <source>
        <dbReference type="ARBA" id="ARBA00004752"/>
    </source>
</evidence>
<feature type="domain" description="SH3b" evidence="8">
    <location>
        <begin position="41"/>
        <end position="108"/>
    </location>
</feature>
<keyword evidence="7" id="KW-0732">Signal</keyword>
<evidence type="ECO:0000256" key="6">
    <source>
        <dbReference type="PROSITE-ProRule" id="PRU01373"/>
    </source>
</evidence>
<keyword evidence="3 6" id="KW-0133">Cell shape</keyword>
<evidence type="ECO:0000256" key="3">
    <source>
        <dbReference type="ARBA" id="ARBA00022960"/>
    </source>
</evidence>
<gene>
    <name evidence="10" type="ORF">EDD72_12419</name>
</gene>
<evidence type="ECO:0000256" key="7">
    <source>
        <dbReference type="SAM" id="SignalP"/>
    </source>
</evidence>
<dbReference type="InterPro" id="IPR050979">
    <property type="entry name" value="LD-transpeptidase"/>
</dbReference>
<dbReference type="SUPFAM" id="SSF50044">
    <property type="entry name" value="SH3-domain"/>
    <property type="match status" value="1"/>
</dbReference>
<feature type="signal peptide" evidence="7">
    <location>
        <begin position="1"/>
        <end position="26"/>
    </location>
</feature>
<keyword evidence="4 6" id="KW-0573">Peptidoglycan synthesis</keyword>
<dbReference type="GO" id="GO:0008360">
    <property type="term" value="P:regulation of cell shape"/>
    <property type="evidence" value="ECO:0007669"/>
    <property type="project" value="UniProtKB-UniRule"/>
</dbReference>
<comment type="pathway">
    <text evidence="1 6">Cell wall biogenesis; peptidoglycan biosynthesis.</text>
</comment>
<evidence type="ECO:0000256" key="4">
    <source>
        <dbReference type="ARBA" id="ARBA00022984"/>
    </source>
</evidence>
<dbReference type="UniPathway" id="UPA00219"/>
<evidence type="ECO:0000256" key="5">
    <source>
        <dbReference type="ARBA" id="ARBA00023316"/>
    </source>
</evidence>
<feature type="active site" description="Proton donor/acceptor" evidence="6">
    <location>
        <position position="212"/>
    </location>
</feature>
<evidence type="ECO:0000313" key="10">
    <source>
        <dbReference type="EMBL" id="TCS78940.1"/>
    </source>
</evidence>
<dbReference type="Proteomes" id="UP000295788">
    <property type="component" value="Unassembled WGS sequence"/>
</dbReference>
<protein>
    <submittedName>
        <fullName evidence="10">SH3 domain-containing protein</fullName>
    </submittedName>
</protein>
<dbReference type="CDD" id="cd16913">
    <property type="entry name" value="YkuD_like"/>
    <property type="match status" value="1"/>
</dbReference>
<feature type="chain" id="PRO_5020932851" evidence="7">
    <location>
        <begin position="27"/>
        <end position="259"/>
    </location>
</feature>
<dbReference type="GO" id="GO:0071555">
    <property type="term" value="P:cell wall organization"/>
    <property type="evidence" value="ECO:0007669"/>
    <property type="project" value="UniProtKB-UniRule"/>
</dbReference>
<dbReference type="GO" id="GO:0005576">
    <property type="term" value="C:extracellular region"/>
    <property type="evidence" value="ECO:0007669"/>
    <property type="project" value="TreeGrafter"/>
</dbReference>
<dbReference type="PROSITE" id="PS52029">
    <property type="entry name" value="LD_TPASE"/>
    <property type="match status" value="1"/>
</dbReference>
<feature type="active site" description="Nucleophile" evidence="6">
    <location>
        <position position="235"/>
    </location>
</feature>
<dbReference type="SUPFAM" id="SSF141523">
    <property type="entry name" value="L,D-transpeptidase catalytic domain-like"/>
    <property type="match status" value="1"/>
</dbReference>
<dbReference type="InterPro" id="IPR005490">
    <property type="entry name" value="LD_TPept_cat_dom"/>
</dbReference>
<keyword evidence="11" id="KW-1185">Reference proteome</keyword>
<dbReference type="AlphaFoldDB" id="A0A4R3K7R2"/>
<comment type="caution">
    <text evidence="10">The sequence shown here is derived from an EMBL/GenBank/DDBJ whole genome shotgun (WGS) entry which is preliminary data.</text>
</comment>
<dbReference type="RefSeq" id="WP_165895075.1">
    <property type="nucleotide sequence ID" value="NZ_SMAB01000024.1"/>
</dbReference>
<dbReference type="InterPro" id="IPR038063">
    <property type="entry name" value="Transpep_catalytic_dom"/>
</dbReference>
<dbReference type="PANTHER" id="PTHR30582">
    <property type="entry name" value="L,D-TRANSPEPTIDASE"/>
    <property type="match status" value="1"/>
</dbReference>
<dbReference type="EMBL" id="SMAB01000024">
    <property type="protein sequence ID" value="TCS78940.1"/>
    <property type="molecule type" value="Genomic_DNA"/>
</dbReference>
<dbReference type="GO" id="GO:0018104">
    <property type="term" value="P:peptidoglycan-protein cross-linking"/>
    <property type="evidence" value="ECO:0007669"/>
    <property type="project" value="TreeGrafter"/>
</dbReference>
<accession>A0A4R3K7R2</accession>
<dbReference type="PROSITE" id="PS51781">
    <property type="entry name" value="SH3B"/>
    <property type="match status" value="1"/>
</dbReference>
<dbReference type="GO" id="GO:0071972">
    <property type="term" value="F:peptidoglycan L,D-transpeptidase activity"/>
    <property type="evidence" value="ECO:0007669"/>
    <property type="project" value="TreeGrafter"/>
</dbReference>
<feature type="domain" description="L,D-TPase catalytic" evidence="9">
    <location>
        <begin position="139"/>
        <end position="259"/>
    </location>
</feature>
<evidence type="ECO:0000256" key="2">
    <source>
        <dbReference type="ARBA" id="ARBA00022679"/>
    </source>
</evidence>
<dbReference type="Gene3D" id="2.40.440.10">
    <property type="entry name" value="L,D-transpeptidase catalytic domain-like"/>
    <property type="match status" value="1"/>
</dbReference>
<keyword evidence="2" id="KW-0808">Transferase</keyword>
<proteinExistence type="predicted"/>
<organism evidence="10 11">
    <name type="scientific">Tepidibacillus fermentans</name>
    <dbReference type="NCBI Taxonomy" id="1281767"/>
    <lineage>
        <taxon>Bacteria</taxon>
        <taxon>Bacillati</taxon>
        <taxon>Bacillota</taxon>
        <taxon>Bacilli</taxon>
        <taxon>Bacillales</taxon>
        <taxon>Bacillaceae</taxon>
        <taxon>Tepidibacillus</taxon>
    </lineage>
</organism>
<dbReference type="InterPro" id="IPR036028">
    <property type="entry name" value="SH3-like_dom_sf"/>
</dbReference>
<dbReference type="Gene3D" id="2.30.30.40">
    <property type="entry name" value="SH3 Domains"/>
    <property type="match status" value="1"/>
</dbReference>
<dbReference type="Pfam" id="PF03734">
    <property type="entry name" value="YkuD"/>
    <property type="match status" value="1"/>
</dbReference>
<reference evidence="10 11" key="1">
    <citation type="submission" date="2019-03" db="EMBL/GenBank/DDBJ databases">
        <title>Genomic Encyclopedia of Type Strains, Phase IV (KMG-IV): sequencing the most valuable type-strain genomes for metagenomic binning, comparative biology and taxonomic classification.</title>
        <authorList>
            <person name="Goeker M."/>
        </authorList>
    </citation>
    <scope>NUCLEOTIDE SEQUENCE [LARGE SCALE GENOMIC DNA]</scope>
    <source>
        <strain evidence="10 11">DSM 23802</strain>
    </source>
</reference>